<dbReference type="Proteomes" id="UP000298787">
    <property type="component" value="Chromosome 3"/>
</dbReference>
<evidence type="ECO:0000313" key="2">
    <source>
        <dbReference type="EMBL" id="TKS69406.1"/>
    </source>
</evidence>
<sequence length="323" mass="36950">MIVHTSSLNQVEKSFKTPLCPGLQSPDPLTPTTEMRAEDILNPAHSEAMCEDDLSSSRERIETASINQSCHEGARPNASEYASARPTKKNSTASSSSLQCLLSAKHQLWNRVNTETNTFQTNRTLTERSLKTEKVFQRQAAPPLTIRIKPPLCGEINEKEEMRGTLMQRFQLLEHLLLTQTMQTTHSTKLLPIIHKGCHHSDTYYYCHAVLTFDRVTRRPELDAPSLMQTRSPDITYLALPSVDSGVFSKAPQKRRPWQAAEIRAVERQMFQFIRSSTVPSKTNCEKCLRAEAESLHNRNWQNLKFYVYNRITALKRKMHPQQ</sequence>
<name>A0A4U5U5A9_COLLU</name>
<dbReference type="AlphaFoldDB" id="A0A4U5U5A9"/>
<feature type="region of interest" description="Disordered" evidence="1">
    <location>
        <begin position="65"/>
        <end position="92"/>
    </location>
</feature>
<organism evidence="2 3">
    <name type="scientific">Collichthys lucidus</name>
    <name type="common">Big head croaker</name>
    <name type="synonym">Sciaena lucida</name>
    <dbReference type="NCBI Taxonomy" id="240159"/>
    <lineage>
        <taxon>Eukaryota</taxon>
        <taxon>Metazoa</taxon>
        <taxon>Chordata</taxon>
        <taxon>Craniata</taxon>
        <taxon>Vertebrata</taxon>
        <taxon>Euteleostomi</taxon>
        <taxon>Actinopterygii</taxon>
        <taxon>Neopterygii</taxon>
        <taxon>Teleostei</taxon>
        <taxon>Neoteleostei</taxon>
        <taxon>Acanthomorphata</taxon>
        <taxon>Eupercaria</taxon>
        <taxon>Sciaenidae</taxon>
        <taxon>Collichthys</taxon>
    </lineage>
</organism>
<keyword evidence="3" id="KW-1185">Reference proteome</keyword>
<gene>
    <name evidence="2" type="ORF">D9C73_003470</name>
</gene>
<accession>A0A4U5U5A9</accession>
<dbReference type="EMBL" id="CM014080">
    <property type="protein sequence ID" value="TKS69406.1"/>
    <property type="molecule type" value="Genomic_DNA"/>
</dbReference>
<proteinExistence type="predicted"/>
<evidence type="ECO:0000313" key="3">
    <source>
        <dbReference type="Proteomes" id="UP000298787"/>
    </source>
</evidence>
<protein>
    <submittedName>
        <fullName evidence="2">Uncharacterized protein</fullName>
    </submittedName>
</protein>
<reference evidence="2 3" key="1">
    <citation type="submission" date="2019-01" db="EMBL/GenBank/DDBJ databases">
        <title>Genome Assembly of Collichthys lucidus.</title>
        <authorList>
            <person name="Cai M."/>
            <person name="Xiao S."/>
        </authorList>
    </citation>
    <scope>NUCLEOTIDE SEQUENCE [LARGE SCALE GENOMIC DNA]</scope>
    <source>
        <strain evidence="2">JT15FE1705JMU</strain>
        <tissue evidence="2">Muscle</tissue>
    </source>
</reference>
<evidence type="ECO:0000256" key="1">
    <source>
        <dbReference type="SAM" id="MobiDB-lite"/>
    </source>
</evidence>
<dbReference type="STRING" id="240159.A0A4U5U5A9"/>